<dbReference type="AlphaFoldDB" id="A0AAW0CLC5"/>
<evidence type="ECO:0000256" key="1">
    <source>
        <dbReference type="SAM" id="MobiDB-lite"/>
    </source>
</evidence>
<organism evidence="2 3">
    <name type="scientific">Favolaschia claudopus</name>
    <dbReference type="NCBI Taxonomy" id="2862362"/>
    <lineage>
        <taxon>Eukaryota</taxon>
        <taxon>Fungi</taxon>
        <taxon>Dikarya</taxon>
        <taxon>Basidiomycota</taxon>
        <taxon>Agaricomycotina</taxon>
        <taxon>Agaricomycetes</taxon>
        <taxon>Agaricomycetidae</taxon>
        <taxon>Agaricales</taxon>
        <taxon>Marasmiineae</taxon>
        <taxon>Mycenaceae</taxon>
        <taxon>Favolaschia</taxon>
    </lineage>
</organism>
<dbReference type="Proteomes" id="UP001362999">
    <property type="component" value="Unassembled WGS sequence"/>
</dbReference>
<comment type="caution">
    <text evidence="2">The sequence shown here is derived from an EMBL/GenBank/DDBJ whole genome shotgun (WGS) entry which is preliminary data.</text>
</comment>
<dbReference type="Gene3D" id="3.60.130.30">
    <property type="match status" value="1"/>
</dbReference>
<dbReference type="EMBL" id="JAWWNJ010000016">
    <property type="protein sequence ID" value="KAK7039760.1"/>
    <property type="molecule type" value="Genomic_DNA"/>
</dbReference>
<keyword evidence="3" id="KW-1185">Reference proteome</keyword>
<feature type="region of interest" description="Disordered" evidence="1">
    <location>
        <begin position="105"/>
        <end position="130"/>
    </location>
</feature>
<gene>
    <name evidence="2" type="ORF">R3P38DRAFT_3311002</name>
</gene>
<protein>
    <submittedName>
        <fullName evidence="2">Uncharacterized protein</fullName>
    </submittedName>
</protein>
<reference evidence="2 3" key="1">
    <citation type="journal article" date="2024" name="J Genomics">
        <title>Draft genome sequencing and assembly of Favolaschia claudopus CIRM-BRFM 2984 isolated from oak limbs.</title>
        <authorList>
            <person name="Navarro D."/>
            <person name="Drula E."/>
            <person name="Chaduli D."/>
            <person name="Cazenave R."/>
            <person name="Ahrendt S."/>
            <person name="Wang J."/>
            <person name="Lipzen A."/>
            <person name="Daum C."/>
            <person name="Barry K."/>
            <person name="Grigoriev I.V."/>
            <person name="Favel A."/>
            <person name="Rosso M.N."/>
            <person name="Martin F."/>
        </authorList>
    </citation>
    <scope>NUCLEOTIDE SEQUENCE [LARGE SCALE GENOMIC DNA]</scope>
    <source>
        <strain evidence="2 3">CIRM-BRFM 2984</strain>
    </source>
</reference>
<evidence type="ECO:0000313" key="2">
    <source>
        <dbReference type="EMBL" id="KAK7039760.1"/>
    </source>
</evidence>
<evidence type="ECO:0000313" key="3">
    <source>
        <dbReference type="Proteomes" id="UP001362999"/>
    </source>
</evidence>
<sequence length="334" mass="38241">MAVPSVRLASSGWQAVRQDEKHTRGYYLGELLAKYRDMQVVNWNGEPTPLVDADNNILVGLGGFPPDRNGSNWQRDVAKPAAEAMRAAAIDIYTLPRWMRKRYGRSSNRRGGHAAKSVGPSMGGGQPHPQNLSHTPRLLAIFSALFALKCFERIAGWGNTLFEAFSPDLFNYYRTKLTEVCENDPRIRLNFPLKFSVFSTATFNFGPATITLPHIDFRNLAWGWCSITALGDYDPDFGGHLVLWDLKLVIRFPPGSTIFIPSAILRHSNTNIRDHEYRFSFTQFTPAAIFRWAYKRQSKFTTAAEHERRRRDKERRWNEGVKMFQKWDGPIRTL</sequence>
<proteinExistence type="predicted"/>
<name>A0AAW0CLC5_9AGAR</name>
<accession>A0AAW0CLC5</accession>